<dbReference type="Proteomes" id="UP001302812">
    <property type="component" value="Unassembled WGS sequence"/>
</dbReference>
<feature type="compositionally biased region" description="Polar residues" evidence="1">
    <location>
        <begin position="231"/>
        <end position="240"/>
    </location>
</feature>
<evidence type="ECO:0000313" key="2">
    <source>
        <dbReference type="EMBL" id="KAK4115780.1"/>
    </source>
</evidence>
<reference evidence="2" key="1">
    <citation type="journal article" date="2023" name="Mol. Phylogenet. Evol.">
        <title>Genome-scale phylogeny and comparative genomics of the fungal order Sordariales.</title>
        <authorList>
            <person name="Hensen N."/>
            <person name="Bonometti L."/>
            <person name="Westerberg I."/>
            <person name="Brannstrom I.O."/>
            <person name="Guillou S."/>
            <person name="Cros-Aarteil S."/>
            <person name="Calhoun S."/>
            <person name="Haridas S."/>
            <person name="Kuo A."/>
            <person name="Mondo S."/>
            <person name="Pangilinan J."/>
            <person name="Riley R."/>
            <person name="LaButti K."/>
            <person name="Andreopoulos B."/>
            <person name="Lipzen A."/>
            <person name="Chen C."/>
            <person name="Yan M."/>
            <person name="Daum C."/>
            <person name="Ng V."/>
            <person name="Clum A."/>
            <person name="Steindorff A."/>
            <person name="Ohm R.A."/>
            <person name="Martin F."/>
            <person name="Silar P."/>
            <person name="Natvig D.O."/>
            <person name="Lalanne C."/>
            <person name="Gautier V."/>
            <person name="Ament-Velasquez S.L."/>
            <person name="Kruys A."/>
            <person name="Hutchinson M.I."/>
            <person name="Powell A.J."/>
            <person name="Barry K."/>
            <person name="Miller A.N."/>
            <person name="Grigoriev I.V."/>
            <person name="Debuchy R."/>
            <person name="Gladieux P."/>
            <person name="Hiltunen Thoren M."/>
            <person name="Johannesson H."/>
        </authorList>
    </citation>
    <scope>NUCLEOTIDE SEQUENCE</scope>
    <source>
        <strain evidence="2">CBS 508.74</strain>
    </source>
</reference>
<keyword evidence="3" id="KW-1185">Reference proteome</keyword>
<dbReference type="EMBL" id="MU853334">
    <property type="protein sequence ID" value="KAK4115780.1"/>
    <property type="molecule type" value="Genomic_DNA"/>
</dbReference>
<reference evidence="2" key="2">
    <citation type="submission" date="2023-05" db="EMBL/GenBank/DDBJ databases">
        <authorList>
            <consortium name="Lawrence Berkeley National Laboratory"/>
            <person name="Steindorff A."/>
            <person name="Hensen N."/>
            <person name="Bonometti L."/>
            <person name="Westerberg I."/>
            <person name="Brannstrom I.O."/>
            <person name="Guillou S."/>
            <person name="Cros-Aarteil S."/>
            <person name="Calhoun S."/>
            <person name="Haridas S."/>
            <person name="Kuo A."/>
            <person name="Mondo S."/>
            <person name="Pangilinan J."/>
            <person name="Riley R."/>
            <person name="Labutti K."/>
            <person name="Andreopoulos B."/>
            <person name="Lipzen A."/>
            <person name="Chen C."/>
            <person name="Yanf M."/>
            <person name="Daum C."/>
            <person name="Ng V."/>
            <person name="Clum A."/>
            <person name="Ohm R."/>
            <person name="Martin F."/>
            <person name="Silar P."/>
            <person name="Natvig D."/>
            <person name="Lalanne C."/>
            <person name="Gautier V."/>
            <person name="Ament-Velasquez S.L."/>
            <person name="Kruys A."/>
            <person name="Hutchinson M.I."/>
            <person name="Powell A.J."/>
            <person name="Barry K."/>
            <person name="Miller A.N."/>
            <person name="Grigoriev I.V."/>
            <person name="Debuchy R."/>
            <person name="Gladieux P."/>
            <person name="Thoren M.H."/>
            <person name="Johannesson H."/>
        </authorList>
    </citation>
    <scope>NUCLEOTIDE SEQUENCE</scope>
    <source>
        <strain evidence="2">CBS 508.74</strain>
    </source>
</reference>
<feature type="region of interest" description="Disordered" evidence="1">
    <location>
        <begin position="1"/>
        <end position="62"/>
    </location>
</feature>
<evidence type="ECO:0000256" key="1">
    <source>
        <dbReference type="SAM" id="MobiDB-lite"/>
    </source>
</evidence>
<name>A0AAN6TKU0_9PEZI</name>
<comment type="caution">
    <text evidence="2">The sequence shown here is derived from an EMBL/GenBank/DDBJ whole genome shotgun (WGS) entry which is preliminary data.</text>
</comment>
<evidence type="ECO:0000313" key="3">
    <source>
        <dbReference type="Proteomes" id="UP001302812"/>
    </source>
</evidence>
<organism evidence="2 3">
    <name type="scientific">Canariomyces notabilis</name>
    <dbReference type="NCBI Taxonomy" id="2074819"/>
    <lineage>
        <taxon>Eukaryota</taxon>
        <taxon>Fungi</taxon>
        <taxon>Dikarya</taxon>
        <taxon>Ascomycota</taxon>
        <taxon>Pezizomycotina</taxon>
        <taxon>Sordariomycetes</taxon>
        <taxon>Sordariomycetidae</taxon>
        <taxon>Sordariales</taxon>
        <taxon>Chaetomiaceae</taxon>
        <taxon>Canariomyces</taxon>
    </lineage>
</organism>
<dbReference type="GeneID" id="89941542"/>
<dbReference type="AlphaFoldDB" id="A0AAN6TKU0"/>
<proteinExistence type="predicted"/>
<accession>A0AAN6TKU0</accession>
<protein>
    <submittedName>
        <fullName evidence="2">Uncharacterized protein</fullName>
    </submittedName>
</protein>
<sequence length="307" mass="33048">MPPKRKSKDAPSSNNPPPSRARVDGASKRSSAPDGNDQDSDAFVPKPAKRARKAPARTARLDANIDDELADIGRAGSKPTTIEEHLMDQNKKSKDFIQHFKEQVAQGQDRVLETLSKLRQDLMTHHSSLPPQEANDDGLSEMYATLHAAAQTLSTDDNPLFEHTQLLLRLSRSILKCYAKTEAETRGNYGTGALASLSPRKVWEQDEEGMSKLLACGKEVALKAVEGWINPSSTEASSSDGPLAEGDGEVDGAEEVDGLARGLFGKSNAKAKAESWGLGAKRQMLALAAVVRTLEHGKGGVDENQGQ</sequence>
<feature type="region of interest" description="Disordered" evidence="1">
    <location>
        <begin position="231"/>
        <end position="252"/>
    </location>
</feature>
<dbReference type="RefSeq" id="XP_064673350.1">
    <property type="nucleotide sequence ID" value="XM_064817417.1"/>
</dbReference>
<gene>
    <name evidence="2" type="ORF">N656DRAFT_795477</name>
</gene>